<evidence type="ECO:0000313" key="2">
    <source>
        <dbReference type="Proteomes" id="UP000298663"/>
    </source>
</evidence>
<evidence type="ECO:0000313" key="1">
    <source>
        <dbReference type="EMBL" id="TKR82211.1"/>
    </source>
</evidence>
<protein>
    <submittedName>
        <fullName evidence="1">Uncharacterized protein</fullName>
    </submittedName>
</protein>
<accession>A0A4U5NHS8</accession>
<name>A0A4U5NHS8_STECR</name>
<dbReference type="EMBL" id="AZBU02000004">
    <property type="protein sequence ID" value="TKR82211.1"/>
    <property type="molecule type" value="Genomic_DNA"/>
</dbReference>
<comment type="caution">
    <text evidence="1">The sequence shown here is derived from an EMBL/GenBank/DDBJ whole genome shotgun (WGS) entry which is preliminary data.</text>
</comment>
<reference evidence="1 2" key="2">
    <citation type="journal article" date="2019" name="G3 (Bethesda)">
        <title>Hybrid Assembly of the Genome of the Entomopathogenic Nematode Steinernema carpocapsae Identifies the X-Chromosome.</title>
        <authorList>
            <person name="Serra L."/>
            <person name="Macchietto M."/>
            <person name="Macias-Munoz A."/>
            <person name="McGill C.J."/>
            <person name="Rodriguez I.M."/>
            <person name="Rodriguez B."/>
            <person name="Murad R."/>
            <person name="Mortazavi A."/>
        </authorList>
    </citation>
    <scope>NUCLEOTIDE SEQUENCE [LARGE SCALE GENOMIC DNA]</scope>
    <source>
        <strain evidence="1 2">ALL</strain>
    </source>
</reference>
<sequence>MRCFNGIYQPSLYVQEYQYKLRLQGFGDSAKGFPAPPAILRGIEETEDDVEEALYVPRTAPRGLRSAGRPVTLQRFLKCRDLRRPAGAIQNTSDGVSGSFDGRVAMALASMLASAI</sequence>
<dbReference type="AlphaFoldDB" id="A0A4U5NHS8"/>
<proteinExistence type="predicted"/>
<gene>
    <name evidence="1" type="ORF">L596_015968</name>
</gene>
<keyword evidence="2" id="KW-1185">Reference proteome</keyword>
<dbReference type="Proteomes" id="UP000298663">
    <property type="component" value="Unassembled WGS sequence"/>
</dbReference>
<organism evidence="1 2">
    <name type="scientific">Steinernema carpocapsae</name>
    <name type="common">Entomopathogenic nematode</name>
    <dbReference type="NCBI Taxonomy" id="34508"/>
    <lineage>
        <taxon>Eukaryota</taxon>
        <taxon>Metazoa</taxon>
        <taxon>Ecdysozoa</taxon>
        <taxon>Nematoda</taxon>
        <taxon>Chromadorea</taxon>
        <taxon>Rhabditida</taxon>
        <taxon>Tylenchina</taxon>
        <taxon>Panagrolaimomorpha</taxon>
        <taxon>Strongyloidoidea</taxon>
        <taxon>Steinernematidae</taxon>
        <taxon>Steinernema</taxon>
    </lineage>
</organism>
<reference evidence="1 2" key="1">
    <citation type="journal article" date="2015" name="Genome Biol.">
        <title>Comparative genomics of Steinernema reveals deeply conserved gene regulatory networks.</title>
        <authorList>
            <person name="Dillman A.R."/>
            <person name="Macchietto M."/>
            <person name="Porter C.F."/>
            <person name="Rogers A."/>
            <person name="Williams B."/>
            <person name="Antoshechkin I."/>
            <person name="Lee M.M."/>
            <person name="Goodwin Z."/>
            <person name="Lu X."/>
            <person name="Lewis E.E."/>
            <person name="Goodrich-Blair H."/>
            <person name="Stock S.P."/>
            <person name="Adams B.J."/>
            <person name="Sternberg P.W."/>
            <person name="Mortazavi A."/>
        </authorList>
    </citation>
    <scope>NUCLEOTIDE SEQUENCE [LARGE SCALE GENOMIC DNA]</scope>
    <source>
        <strain evidence="1 2">ALL</strain>
    </source>
</reference>